<feature type="compositionally biased region" description="Polar residues" evidence="13">
    <location>
        <begin position="371"/>
        <end position="385"/>
    </location>
</feature>
<evidence type="ECO:0000313" key="15">
    <source>
        <dbReference type="EMBL" id="KAK2170694.1"/>
    </source>
</evidence>
<evidence type="ECO:0000256" key="1">
    <source>
        <dbReference type="ARBA" id="ARBA00004123"/>
    </source>
</evidence>
<dbReference type="GO" id="GO:0044782">
    <property type="term" value="P:cilium organization"/>
    <property type="evidence" value="ECO:0007669"/>
    <property type="project" value="TreeGrafter"/>
</dbReference>
<dbReference type="GO" id="GO:0005634">
    <property type="term" value="C:nucleus"/>
    <property type="evidence" value="ECO:0007669"/>
    <property type="project" value="UniProtKB-SubCell"/>
</dbReference>
<dbReference type="Pfam" id="PF21772">
    <property type="entry name" value="CATIP_N"/>
    <property type="match status" value="1"/>
</dbReference>
<comment type="function">
    <text evidence="10">Plays a role in primary ciliogenesis by modulating actin polymerization.</text>
</comment>
<dbReference type="InterPro" id="IPR048777">
    <property type="entry name" value="CATIP_N"/>
</dbReference>
<reference evidence="15" key="1">
    <citation type="journal article" date="2023" name="Mol. Biol. Evol.">
        <title>Third-Generation Sequencing Reveals the Adaptive Role of the Epigenome in Three Deep-Sea Polychaetes.</title>
        <authorList>
            <person name="Perez M."/>
            <person name="Aroh O."/>
            <person name="Sun Y."/>
            <person name="Lan Y."/>
            <person name="Juniper S.K."/>
            <person name="Young C.R."/>
            <person name="Angers B."/>
            <person name="Qian P.Y."/>
        </authorList>
    </citation>
    <scope>NUCLEOTIDE SEQUENCE</scope>
    <source>
        <strain evidence="15">P08H-3</strain>
    </source>
</reference>
<keyword evidence="7" id="KW-0472">Membrane</keyword>
<evidence type="ECO:0000259" key="14">
    <source>
        <dbReference type="Pfam" id="PF21772"/>
    </source>
</evidence>
<evidence type="ECO:0000256" key="3">
    <source>
        <dbReference type="ARBA" id="ARBA00004245"/>
    </source>
</evidence>
<keyword evidence="16" id="KW-1185">Reference proteome</keyword>
<feature type="domain" description="Ciliogenesis-associated TTC17-interacting protein N-terminal" evidence="14">
    <location>
        <begin position="34"/>
        <end position="260"/>
    </location>
</feature>
<dbReference type="GO" id="GO:0005886">
    <property type="term" value="C:plasma membrane"/>
    <property type="evidence" value="ECO:0007669"/>
    <property type="project" value="UniProtKB-SubCell"/>
</dbReference>
<dbReference type="GO" id="GO:0005856">
    <property type="term" value="C:cytoskeleton"/>
    <property type="evidence" value="ECO:0007669"/>
    <property type="project" value="UniProtKB-SubCell"/>
</dbReference>
<evidence type="ECO:0000256" key="13">
    <source>
        <dbReference type="SAM" id="MobiDB-lite"/>
    </source>
</evidence>
<evidence type="ECO:0000256" key="2">
    <source>
        <dbReference type="ARBA" id="ARBA00004236"/>
    </source>
</evidence>
<dbReference type="SUPFAM" id="SSF47391">
    <property type="entry name" value="Dimerization-anchoring domain of cAMP-dependent PK regulatory subunit"/>
    <property type="match status" value="1"/>
</dbReference>
<dbReference type="PANTHER" id="PTHR15505:SF3">
    <property type="entry name" value="CILIOGENESIS-ASSOCIATED TTC17-INTERACTING PROTEIN"/>
    <property type="match status" value="1"/>
</dbReference>
<keyword evidence="9" id="KW-0539">Nucleus</keyword>
<comment type="subcellular location">
    <subcellularLocation>
        <location evidence="2">Cell membrane</location>
    </subcellularLocation>
    <subcellularLocation>
        <location evidence="3">Cytoplasm</location>
        <location evidence="3">Cytoskeleton</location>
    </subcellularLocation>
    <subcellularLocation>
        <location evidence="1">Nucleus</location>
    </subcellularLocation>
</comment>
<accession>A0AAD9NKP3</accession>
<dbReference type="PANTHER" id="PTHR15505">
    <property type="entry name" value="RIIA DOMAIN-CONTAINING PROTEIN 1"/>
    <property type="match status" value="1"/>
</dbReference>
<dbReference type="GO" id="GO:0030041">
    <property type="term" value="P:actin filament polymerization"/>
    <property type="evidence" value="ECO:0007669"/>
    <property type="project" value="TreeGrafter"/>
</dbReference>
<evidence type="ECO:0000256" key="8">
    <source>
        <dbReference type="ARBA" id="ARBA00023212"/>
    </source>
</evidence>
<evidence type="ECO:0000256" key="10">
    <source>
        <dbReference type="ARBA" id="ARBA00037538"/>
    </source>
</evidence>
<evidence type="ECO:0000256" key="12">
    <source>
        <dbReference type="ARBA" id="ARBA00039249"/>
    </source>
</evidence>
<name>A0AAD9NKP3_9ANNE</name>
<feature type="region of interest" description="Disordered" evidence="13">
    <location>
        <begin position="1"/>
        <end position="27"/>
    </location>
</feature>
<comment type="similarity">
    <text evidence="11">Belongs to the CATIP family.</text>
</comment>
<dbReference type="CDD" id="cd22973">
    <property type="entry name" value="DD_CATIP"/>
    <property type="match status" value="1"/>
</dbReference>
<keyword evidence="5" id="KW-0963">Cytoplasm</keyword>
<keyword evidence="4" id="KW-1003">Cell membrane</keyword>
<keyword evidence="6" id="KW-0970">Cilium biogenesis/degradation</keyword>
<feature type="region of interest" description="Disordered" evidence="13">
    <location>
        <begin position="365"/>
        <end position="385"/>
    </location>
</feature>
<organism evidence="15 16">
    <name type="scientific">Paralvinella palmiformis</name>
    <dbReference type="NCBI Taxonomy" id="53620"/>
    <lineage>
        <taxon>Eukaryota</taxon>
        <taxon>Metazoa</taxon>
        <taxon>Spiralia</taxon>
        <taxon>Lophotrochozoa</taxon>
        <taxon>Annelida</taxon>
        <taxon>Polychaeta</taxon>
        <taxon>Sedentaria</taxon>
        <taxon>Canalipalpata</taxon>
        <taxon>Terebellida</taxon>
        <taxon>Terebelliformia</taxon>
        <taxon>Alvinellidae</taxon>
        <taxon>Paralvinella</taxon>
    </lineage>
</organism>
<evidence type="ECO:0000256" key="6">
    <source>
        <dbReference type="ARBA" id="ARBA00022794"/>
    </source>
</evidence>
<comment type="caution">
    <text evidence="15">The sequence shown here is derived from an EMBL/GenBank/DDBJ whole genome shotgun (WGS) entry which is preliminary data.</text>
</comment>
<dbReference type="AlphaFoldDB" id="A0AAD9NKP3"/>
<evidence type="ECO:0000256" key="5">
    <source>
        <dbReference type="ARBA" id="ARBA00022490"/>
    </source>
</evidence>
<gene>
    <name evidence="15" type="ORF">LSH36_1g17002</name>
</gene>
<evidence type="ECO:0000256" key="7">
    <source>
        <dbReference type="ARBA" id="ARBA00023136"/>
    </source>
</evidence>
<sequence>MSTTTGLSASSYSGPDTPGLPTQQTENLPTPSLEALEFFNLLNEAHFKGLLFDDNLITISDTGKELGEFTVSISPAKYKGEECFLVHANSHGAIDNVPCGTAITTYVSKSLETYEQQHHEYVKLDNHPLDRKTFIVQSDGLYTINRIITQGEDVQRSSTTFRKEDMKGFVSEGSNLLLQRLLIKRGMPDNFQLTSLDSNASLCPVTYRSLDRRTQVVEQTELEVIGIERTINSLADLPTTWQSYFTKDGHLTSRVQVGSPVTMRLMFYPEPIEEEEYESKPVFEKKDLNWEEDVELHSKYSSRKEELKDNHMKYMREHPELKALMADFLQFLLLRKPTDTIAFAAEYFASFSSHMMSPTAYLDSAAPTPFPQSRSNSKIEYLTRT</sequence>
<keyword evidence="8" id="KW-0206">Cytoskeleton</keyword>
<dbReference type="InterPro" id="IPR047501">
    <property type="entry name" value="DD_CATIP"/>
</dbReference>
<evidence type="ECO:0000256" key="11">
    <source>
        <dbReference type="ARBA" id="ARBA00037938"/>
    </source>
</evidence>
<proteinExistence type="inferred from homology"/>
<evidence type="ECO:0000313" key="16">
    <source>
        <dbReference type="Proteomes" id="UP001208570"/>
    </source>
</evidence>
<evidence type="ECO:0000256" key="4">
    <source>
        <dbReference type="ARBA" id="ARBA00022475"/>
    </source>
</evidence>
<protein>
    <recommendedName>
        <fullName evidence="12">Ciliogenesis-associated TTC17-interacting protein</fullName>
    </recommendedName>
</protein>
<evidence type="ECO:0000256" key="9">
    <source>
        <dbReference type="ARBA" id="ARBA00023242"/>
    </source>
</evidence>
<dbReference type="EMBL" id="JAODUP010000001">
    <property type="protein sequence ID" value="KAK2170694.1"/>
    <property type="molecule type" value="Genomic_DNA"/>
</dbReference>
<dbReference type="Proteomes" id="UP001208570">
    <property type="component" value="Unassembled WGS sequence"/>
</dbReference>